<organism evidence="1 2">
    <name type="scientific">Mytilus galloprovincialis</name>
    <name type="common">Mediterranean mussel</name>
    <dbReference type="NCBI Taxonomy" id="29158"/>
    <lineage>
        <taxon>Eukaryota</taxon>
        <taxon>Metazoa</taxon>
        <taxon>Spiralia</taxon>
        <taxon>Lophotrochozoa</taxon>
        <taxon>Mollusca</taxon>
        <taxon>Bivalvia</taxon>
        <taxon>Autobranchia</taxon>
        <taxon>Pteriomorphia</taxon>
        <taxon>Mytilida</taxon>
        <taxon>Mytiloidea</taxon>
        <taxon>Mytilidae</taxon>
        <taxon>Mytilinae</taxon>
        <taxon>Mytilus</taxon>
    </lineage>
</organism>
<sequence>MASWDDMDEDIMASSDEDIMASWDEKLLTAAQAWPQEGNIKEVEVCVKNGANLECRDVVSKVKCLTHSQIFII</sequence>
<dbReference type="EMBL" id="UYJE01003075">
    <property type="protein sequence ID" value="VDI16267.1"/>
    <property type="molecule type" value="Genomic_DNA"/>
</dbReference>
<accession>A0A8B6DBB6</accession>
<gene>
    <name evidence="1" type="ORF">MGAL_10B028996</name>
</gene>
<dbReference type="AlphaFoldDB" id="A0A8B6DBB6"/>
<reference evidence="1" key="1">
    <citation type="submission" date="2018-11" db="EMBL/GenBank/DDBJ databases">
        <authorList>
            <person name="Alioto T."/>
            <person name="Alioto T."/>
        </authorList>
    </citation>
    <scope>NUCLEOTIDE SEQUENCE</scope>
</reference>
<dbReference type="Proteomes" id="UP000596742">
    <property type="component" value="Unassembled WGS sequence"/>
</dbReference>
<proteinExistence type="predicted"/>
<evidence type="ECO:0000313" key="2">
    <source>
        <dbReference type="Proteomes" id="UP000596742"/>
    </source>
</evidence>
<keyword evidence="2" id="KW-1185">Reference proteome</keyword>
<protein>
    <submittedName>
        <fullName evidence="1">Uncharacterized protein</fullName>
    </submittedName>
</protein>
<name>A0A8B6DBB6_MYTGA</name>
<evidence type="ECO:0000313" key="1">
    <source>
        <dbReference type="EMBL" id="VDI16267.1"/>
    </source>
</evidence>
<comment type="caution">
    <text evidence="1">The sequence shown here is derived from an EMBL/GenBank/DDBJ whole genome shotgun (WGS) entry which is preliminary data.</text>
</comment>